<keyword evidence="3 6" id="KW-0812">Transmembrane</keyword>
<keyword evidence="4 6" id="KW-1133">Transmembrane helix</keyword>
<comment type="similarity">
    <text evidence="2">Belongs to the DoxX family.</text>
</comment>
<sequence>MSVRNVLTRFLAAVYIFAGGIKVYPPTPGFKLDMDKTFSNFASACPTVLFGYKPEGSLYRFTTGCVELTLGLVLLFGPRIMKQISCIGLMIIMAGAVQTMIHFHDYKQMIVPAFFFLALGYQFKILSSTPSSKTKKA</sequence>
<dbReference type="InterPro" id="IPR040399">
    <property type="entry name" value="TMEM35A/B"/>
</dbReference>
<dbReference type="GeneID" id="20239513"/>
<dbReference type="RefSeq" id="XP_009058497.1">
    <property type="nucleotide sequence ID" value="XM_009060249.1"/>
</dbReference>
<dbReference type="Proteomes" id="UP000030746">
    <property type="component" value="Unassembled WGS sequence"/>
</dbReference>
<protein>
    <recommendedName>
        <fullName evidence="9">Transmembrane protein 35A</fullName>
    </recommendedName>
</protein>
<comment type="subcellular location">
    <subcellularLocation>
        <location evidence="1">Membrane</location>
        <topology evidence="1">Multi-pass membrane protein</topology>
    </subcellularLocation>
</comment>
<proteinExistence type="inferred from homology"/>
<reference evidence="7 8" key="1">
    <citation type="journal article" date="2013" name="Nature">
        <title>Insights into bilaterian evolution from three spiralian genomes.</title>
        <authorList>
            <person name="Simakov O."/>
            <person name="Marletaz F."/>
            <person name="Cho S.J."/>
            <person name="Edsinger-Gonzales E."/>
            <person name="Havlak P."/>
            <person name="Hellsten U."/>
            <person name="Kuo D.H."/>
            <person name="Larsson T."/>
            <person name="Lv J."/>
            <person name="Arendt D."/>
            <person name="Savage R."/>
            <person name="Osoegawa K."/>
            <person name="de Jong P."/>
            <person name="Grimwood J."/>
            <person name="Chapman J.A."/>
            <person name="Shapiro H."/>
            <person name="Aerts A."/>
            <person name="Otillar R.P."/>
            <person name="Terry A.Y."/>
            <person name="Boore J.L."/>
            <person name="Grigoriev I.V."/>
            <person name="Lindberg D.R."/>
            <person name="Seaver E.C."/>
            <person name="Weisblat D.A."/>
            <person name="Putnam N.H."/>
            <person name="Rokhsar D.S."/>
        </authorList>
    </citation>
    <scope>NUCLEOTIDE SEQUENCE [LARGE SCALE GENOMIC DNA]</scope>
</reference>
<organism evidence="7 8">
    <name type="scientific">Lottia gigantea</name>
    <name type="common">Giant owl limpet</name>
    <dbReference type="NCBI Taxonomy" id="225164"/>
    <lineage>
        <taxon>Eukaryota</taxon>
        <taxon>Metazoa</taxon>
        <taxon>Spiralia</taxon>
        <taxon>Lophotrochozoa</taxon>
        <taxon>Mollusca</taxon>
        <taxon>Gastropoda</taxon>
        <taxon>Patellogastropoda</taxon>
        <taxon>Lottioidea</taxon>
        <taxon>Lottiidae</taxon>
        <taxon>Lottia</taxon>
    </lineage>
</organism>
<dbReference type="CTD" id="20239513"/>
<evidence type="ECO:0000256" key="4">
    <source>
        <dbReference type="ARBA" id="ARBA00022989"/>
    </source>
</evidence>
<keyword evidence="5 6" id="KW-0472">Membrane</keyword>
<dbReference type="GO" id="GO:0016020">
    <property type="term" value="C:membrane"/>
    <property type="evidence" value="ECO:0007669"/>
    <property type="project" value="UniProtKB-SubCell"/>
</dbReference>
<evidence type="ECO:0000256" key="5">
    <source>
        <dbReference type="ARBA" id="ARBA00023136"/>
    </source>
</evidence>
<dbReference type="KEGG" id="lgi:LOTGIDRAFT_163730"/>
<evidence type="ECO:0000256" key="1">
    <source>
        <dbReference type="ARBA" id="ARBA00004141"/>
    </source>
</evidence>
<evidence type="ECO:0000256" key="3">
    <source>
        <dbReference type="ARBA" id="ARBA00022692"/>
    </source>
</evidence>
<feature type="transmembrane region" description="Helical" evidence="6">
    <location>
        <begin position="109"/>
        <end position="126"/>
    </location>
</feature>
<feature type="transmembrane region" description="Helical" evidence="6">
    <location>
        <begin position="7"/>
        <end position="24"/>
    </location>
</feature>
<evidence type="ECO:0000313" key="8">
    <source>
        <dbReference type="Proteomes" id="UP000030746"/>
    </source>
</evidence>
<dbReference type="OMA" id="SPQIYMQ"/>
<keyword evidence="8" id="KW-1185">Reference proteome</keyword>
<gene>
    <name evidence="7" type="ORF">LOTGIDRAFT_163730</name>
</gene>
<evidence type="ECO:0000256" key="2">
    <source>
        <dbReference type="ARBA" id="ARBA00006679"/>
    </source>
</evidence>
<dbReference type="Pfam" id="PF13564">
    <property type="entry name" value="DoxX_2"/>
    <property type="match status" value="1"/>
</dbReference>
<dbReference type="EMBL" id="KB202325">
    <property type="protein sequence ID" value="ESO90846.1"/>
    <property type="molecule type" value="Genomic_DNA"/>
</dbReference>
<dbReference type="PANTHER" id="PTHR13163:SF2">
    <property type="entry name" value="TRANSMEMBRANE PROTEIN 35B"/>
    <property type="match status" value="1"/>
</dbReference>
<dbReference type="OrthoDB" id="432685at2759"/>
<dbReference type="HOGENOM" id="CLU_1867419_0_0_1"/>
<dbReference type="PANTHER" id="PTHR13163">
    <property type="entry name" value="SPINAL CORD EXPRESSION PROTEIN 4"/>
    <property type="match status" value="1"/>
</dbReference>
<dbReference type="InterPro" id="IPR032808">
    <property type="entry name" value="DoxX"/>
</dbReference>
<evidence type="ECO:0000313" key="7">
    <source>
        <dbReference type="EMBL" id="ESO90846.1"/>
    </source>
</evidence>
<dbReference type="AlphaFoldDB" id="V4AC42"/>
<evidence type="ECO:0000256" key="6">
    <source>
        <dbReference type="SAM" id="Phobius"/>
    </source>
</evidence>
<feature type="transmembrane region" description="Helical" evidence="6">
    <location>
        <begin position="58"/>
        <end position="77"/>
    </location>
</feature>
<name>V4AC42_LOTGI</name>
<evidence type="ECO:0008006" key="9">
    <source>
        <dbReference type="Google" id="ProtNLM"/>
    </source>
</evidence>
<feature type="transmembrane region" description="Helical" evidence="6">
    <location>
        <begin position="84"/>
        <end position="103"/>
    </location>
</feature>
<accession>V4AC42</accession>